<reference key="2">
    <citation type="submission" date="2011-04" db="EMBL/GenBank/DDBJ databases">
        <title>Complete sequence of chromosome of Haliscomenobacter hydrossis DSM 1100.</title>
        <authorList>
            <consortium name="US DOE Joint Genome Institute (JGI-PGF)"/>
            <person name="Lucas S."/>
            <person name="Han J."/>
            <person name="Lapidus A."/>
            <person name="Bruce D."/>
            <person name="Goodwin L."/>
            <person name="Pitluck S."/>
            <person name="Peters L."/>
            <person name="Kyrpides N."/>
            <person name="Mavromatis K."/>
            <person name="Ivanova N."/>
            <person name="Ovchinnikova G."/>
            <person name="Pagani I."/>
            <person name="Daligault H."/>
            <person name="Detter J.C."/>
            <person name="Han C."/>
            <person name="Land M."/>
            <person name="Hauser L."/>
            <person name="Markowitz V."/>
            <person name="Cheng J.-F."/>
            <person name="Hugenholtz P."/>
            <person name="Woyke T."/>
            <person name="Wu D."/>
            <person name="Verbarg S."/>
            <person name="Frueling A."/>
            <person name="Brambilla E."/>
            <person name="Klenk H.-P."/>
            <person name="Eisen J.A."/>
        </authorList>
    </citation>
    <scope>NUCLEOTIDE SEQUENCE</scope>
    <source>
        <strain>DSM 1100</strain>
    </source>
</reference>
<dbReference type="Pfam" id="PF00582">
    <property type="entry name" value="Usp"/>
    <property type="match status" value="1"/>
</dbReference>
<dbReference type="InterPro" id="IPR006016">
    <property type="entry name" value="UspA"/>
</dbReference>
<name>F4L309_HALH1</name>
<organism evidence="3 4">
    <name type="scientific">Haliscomenobacter hydrossis (strain ATCC 27775 / DSM 1100 / LMG 10767 / O)</name>
    <dbReference type="NCBI Taxonomy" id="760192"/>
    <lineage>
        <taxon>Bacteria</taxon>
        <taxon>Pseudomonadati</taxon>
        <taxon>Bacteroidota</taxon>
        <taxon>Saprospiria</taxon>
        <taxon>Saprospirales</taxon>
        <taxon>Haliscomenobacteraceae</taxon>
        <taxon>Haliscomenobacter</taxon>
    </lineage>
</organism>
<dbReference type="AlphaFoldDB" id="F4L309"/>
<dbReference type="STRING" id="760192.Halhy_2801"/>
<dbReference type="PANTHER" id="PTHR46268">
    <property type="entry name" value="STRESS RESPONSE PROTEIN NHAX"/>
    <property type="match status" value="1"/>
</dbReference>
<dbReference type="SUPFAM" id="SSF52402">
    <property type="entry name" value="Adenine nucleotide alpha hydrolases-like"/>
    <property type="match status" value="2"/>
</dbReference>
<dbReference type="Gene3D" id="3.40.50.12370">
    <property type="match status" value="1"/>
</dbReference>
<accession>F4L309</accession>
<feature type="domain" description="UspA" evidence="2">
    <location>
        <begin position="167"/>
        <end position="310"/>
    </location>
</feature>
<dbReference type="CDD" id="cd00293">
    <property type="entry name" value="USP-like"/>
    <property type="match status" value="2"/>
</dbReference>
<dbReference type="Proteomes" id="UP000008461">
    <property type="component" value="Chromosome"/>
</dbReference>
<comment type="similarity">
    <text evidence="1">Belongs to the universal stress protein A family.</text>
</comment>
<gene>
    <name evidence="3" type="ordered locus">Halhy_2801</name>
</gene>
<dbReference type="PRINTS" id="PR01438">
    <property type="entry name" value="UNVRSLSTRESS"/>
</dbReference>
<dbReference type="eggNOG" id="COG0589">
    <property type="taxonomic scope" value="Bacteria"/>
</dbReference>
<dbReference type="InterPro" id="IPR006015">
    <property type="entry name" value="Universal_stress_UspA"/>
</dbReference>
<dbReference type="PANTHER" id="PTHR46268:SF6">
    <property type="entry name" value="UNIVERSAL STRESS PROTEIN UP12"/>
    <property type="match status" value="1"/>
</dbReference>
<evidence type="ECO:0000313" key="3">
    <source>
        <dbReference type="EMBL" id="AEE50668.1"/>
    </source>
</evidence>
<dbReference type="HOGENOM" id="CLU_049301_3_0_10"/>
<reference evidence="3 4" key="1">
    <citation type="journal article" date="2011" name="Stand. Genomic Sci.">
        <title>Complete genome sequence of Haliscomenobacter hydrossis type strain (O).</title>
        <authorList>
            <consortium name="US DOE Joint Genome Institute (JGI-PGF)"/>
            <person name="Daligault H."/>
            <person name="Lapidus A."/>
            <person name="Zeytun A."/>
            <person name="Nolan M."/>
            <person name="Lucas S."/>
            <person name="Del Rio T.G."/>
            <person name="Tice H."/>
            <person name="Cheng J.F."/>
            <person name="Tapia R."/>
            <person name="Han C."/>
            <person name="Goodwin L."/>
            <person name="Pitluck S."/>
            <person name="Liolios K."/>
            <person name="Pagani I."/>
            <person name="Ivanova N."/>
            <person name="Huntemann M."/>
            <person name="Mavromatis K."/>
            <person name="Mikhailova N."/>
            <person name="Pati A."/>
            <person name="Chen A."/>
            <person name="Palaniappan K."/>
            <person name="Land M."/>
            <person name="Hauser L."/>
            <person name="Brambilla E.M."/>
            <person name="Rohde M."/>
            <person name="Verbarg S."/>
            <person name="Goker M."/>
            <person name="Bristow J."/>
            <person name="Eisen J.A."/>
            <person name="Markowitz V."/>
            <person name="Hugenholtz P."/>
            <person name="Kyrpides N.C."/>
            <person name="Klenk H.P."/>
            <person name="Woyke T."/>
        </authorList>
    </citation>
    <scope>NUCLEOTIDE SEQUENCE [LARGE SCALE GENOMIC DNA]</scope>
    <source>
        <strain evidence="4">ATCC 27775 / DSM 1100 / LMG 10767 / O</strain>
    </source>
</reference>
<proteinExistence type="inferred from homology"/>
<dbReference type="OrthoDB" id="1522996at2"/>
<dbReference type="KEGG" id="hhy:Halhy_2801"/>
<sequence>MTAMKEQEVSRPASSSLEVDYLLVALEMGKADESVLHFVHFLTQTLPIKAITFVHVLPKVDLFFNDFTQNMQNLIKNYGHQDEVLDQMRNKVSSFVDAENGPRLHFSIREGNPLEEVLQEARLSGADLLLVGQRSGTGNHGILARNLVRKSVGNTLIIPEQSRAQLKTIVVPVDFSPHSVRALETAINLNRSLSEKAKIICVNIFELPAVFSYKVRHSYEALKQVMEEDRKAAFQDFINTYAKEEPNVEMELIEQGYGNVGPYLHQFCEDRHADLIVLGAKGHSKVELLLLGSVTEKLLTLNQTISTLVVK</sequence>
<dbReference type="RefSeq" id="WP_013765216.1">
    <property type="nucleotide sequence ID" value="NC_015510.1"/>
</dbReference>
<evidence type="ECO:0000313" key="4">
    <source>
        <dbReference type="Proteomes" id="UP000008461"/>
    </source>
</evidence>
<evidence type="ECO:0000259" key="2">
    <source>
        <dbReference type="Pfam" id="PF00582"/>
    </source>
</evidence>
<keyword evidence="4" id="KW-1185">Reference proteome</keyword>
<evidence type="ECO:0000256" key="1">
    <source>
        <dbReference type="ARBA" id="ARBA00008791"/>
    </source>
</evidence>
<protein>
    <submittedName>
        <fullName evidence="3">UspA domain-containing protein</fullName>
    </submittedName>
</protein>
<dbReference type="EMBL" id="CP002691">
    <property type="protein sequence ID" value="AEE50668.1"/>
    <property type="molecule type" value="Genomic_DNA"/>
</dbReference>